<sequence length="55" mass="6023">MPSLRPSPFAECLLALKGRDLAPEEFVSVLIELGCLAYQLRRRGRASSNCLDTSA</sequence>
<evidence type="ECO:0000313" key="2">
    <source>
        <dbReference type="Proteomes" id="UP001258207"/>
    </source>
</evidence>
<organism evidence="1 2">
    <name type="scientific">Pseudomonas coleopterorum</name>
    <dbReference type="NCBI Taxonomy" id="1605838"/>
    <lineage>
        <taxon>Bacteria</taxon>
        <taxon>Pseudomonadati</taxon>
        <taxon>Pseudomonadota</taxon>
        <taxon>Gammaproteobacteria</taxon>
        <taxon>Pseudomonadales</taxon>
        <taxon>Pseudomonadaceae</taxon>
        <taxon>Pseudomonas</taxon>
    </lineage>
</organism>
<protein>
    <submittedName>
        <fullName evidence="1">Uncharacterized protein</fullName>
    </submittedName>
</protein>
<reference evidence="1" key="1">
    <citation type="submission" date="2023-09" db="EMBL/GenBank/DDBJ databases">
        <title>First report of Pseudomonas coleopterorum DJ13 causing leaf spot on Rhododendron pulchrum Sweet in China.</title>
        <authorList>
            <person name="Zhang Y."/>
        </authorList>
    </citation>
    <scope>NUCLEOTIDE SEQUENCE</scope>
    <source>
        <strain evidence="1">DJ13</strain>
    </source>
</reference>
<proteinExistence type="predicted"/>
<evidence type="ECO:0000313" key="1">
    <source>
        <dbReference type="EMBL" id="WNC11015.1"/>
    </source>
</evidence>
<name>A0AAJ6M2N9_9PSED</name>
<accession>A0AAJ6M2N9</accession>
<dbReference type="EMBL" id="CP134081">
    <property type="protein sequence ID" value="WNC11015.1"/>
    <property type="molecule type" value="Genomic_DNA"/>
</dbReference>
<gene>
    <name evidence="1" type="ORF">RI108_06240</name>
</gene>
<dbReference type="RefSeq" id="WP_167375950.1">
    <property type="nucleotide sequence ID" value="NZ_CP134081.1"/>
</dbReference>
<dbReference type="AlphaFoldDB" id="A0AAJ6M2N9"/>
<dbReference type="Proteomes" id="UP001258207">
    <property type="component" value="Chromosome"/>
</dbReference>